<sequence>MQTHEDRRKSGQVGRATARPETRRRAATVQVVAGSRPQKKPRTAGAGATKKGSRRRVSRTTLTTTTTQMMEQSQMAGEWIKIESVTPDKPEVFQMAEILGIDPDAVAGKLLRIWVWADQQTIDGNARGVTRALLDRLTSAGGFADALIAVGWLLEVEGGLTFPRFDEHNGKTAKARALGAKRASKSRASRSERDASATTASPREEKRREENKQPSPPARTVVVEGIGPVIQTEPAAGGGGVLSSGKTDEPPASWESLTRALTAAGLNMAAEAARAARTNGATPENCLAALEHWRANPGAWSIGIIWTRFKDPRLSTSPAAVGWPTPAARVIVTNGENDARERQAEQFADIDESKKKAAESNAALDELAELHGGAIDQLGGADLEALLPAGPARVALARHGWRAAIVRGRVLRAYVETYLGEPVTS</sequence>
<feature type="compositionally biased region" description="Basic and acidic residues" evidence="1">
    <location>
        <begin position="202"/>
        <end position="212"/>
    </location>
</feature>
<accession>A0A0F7LAQ7</accession>
<feature type="region of interest" description="Disordered" evidence="1">
    <location>
        <begin position="164"/>
        <end position="252"/>
    </location>
</feature>
<proteinExistence type="predicted"/>
<organism evidence="2">
    <name type="scientific">uncultured marine virus</name>
    <dbReference type="NCBI Taxonomy" id="186617"/>
    <lineage>
        <taxon>Viruses</taxon>
        <taxon>environmental samples</taxon>
    </lineage>
</organism>
<protein>
    <submittedName>
        <fullName evidence="2">Uncharacterized protein</fullName>
    </submittedName>
</protein>
<evidence type="ECO:0000313" key="2">
    <source>
        <dbReference type="EMBL" id="AKH48432.1"/>
    </source>
</evidence>
<dbReference type="EMBL" id="KR029603">
    <property type="protein sequence ID" value="AKH48432.1"/>
    <property type="molecule type" value="Genomic_DNA"/>
</dbReference>
<reference evidence="2" key="2">
    <citation type="submission" date="2015-03" db="EMBL/GenBank/DDBJ databases">
        <authorList>
            <person name="Chow C.-E.T."/>
            <person name="Winget D.M."/>
            <person name="White R.A.III."/>
            <person name="Hallam S.J."/>
            <person name="Suttle C.A."/>
        </authorList>
    </citation>
    <scope>NUCLEOTIDE SEQUENCE</scope>
    <source>
        <strain evidence="2">Oxic1_8</strain>
    </source>
</reference>
<feature type="region of interest" description="Disordered" evidence="1">
    <location>
        <begin position="1"/>
        <end position="58"/>
    </location>
</feature>
<name>A0A0F7LAQ7_9VIRU</name>
<reference evidence="2" key="1">
    <citation type="journal article" date="2015" name="Front. Microbiol.">
        <title>Combining genomic sequencing methods to explore viral diversity and reveal potential virus-host interactions.</title>
        <authorList>
            <person name="Chow C.E."/>
            <person name="Winget D.M."/>
            <person name="White R.A.III."/>
            <person name="Hallam S.J."/>
            <person name="Suttle C.A."/>
        </authorList>
    </citation>
    <scope>NUCLEOTIDE SEQUENCE</scope>
    <source>
        <strain evidence="2">Oxic1_8</strain>
    </source>
</reference>
<evidence type="ECO:0000256" key="1">
    <source>
        <dbReference type="SAM" id="MobiDB-lite"/>
    </source>
</evidence>